<reference evidence="5" key="1">
    <citation type="journal article" date="2014" name="Genome Announc.">
        <title>Draft Genome Sequence of Mycobacterium triplex DSM 44626.</title>
        <authorList>
            <person name="Sassi M."/>
            <person name="Croce O."/>
            <person name="Robert C."/>
            <person name="Raoult D."/>
            <person name="Drancourt M."/>
        </authorList>
    </citation>
    <scope>NUCLEOTIDE SEQUENCE [LARGE SCALE GENOMIC DNA]</scope>
    <source>
        <strain evidence="5">DSM 44626</strain>
    </source>
</reference>
<dbReference type="eggNOG" id="COG2207">
    <property type="taxonomic scope" value="Bacteria"/>
</dbReference>
<protein>
    <submittedName>
        <fullName evidence="5">AraC family transcriptional regulator</fullName>
    </submittedName>
</protein>
<gene>
    <name evidence="5" type="ORF">BN973_01713</name>
</gene>
<dbReference type="PROSITE" id="PS01124">
    <property type="entry name" value="HTH_ARAC_FAMILY_2"/>
    <property type="match status" value="1"/>
</dbReference>
<evidence type="ECO:0000256" key="1">
    <source>
        <dbReference type="ARBA" id="ARBA00023015"/>
    </source>
</evidence>
<dbReference type="PANTHER" id="PTHR46796">
    <property type="entry name" value="HTH-TYPE TRANSCRIPTIONAL ACTIVATOR RHAS-RELATED"/>
    <property type="match status" value="1"/>
</dbReference>
<dbReference type="InterPro" id="IPR050204">
    <property type="entry name" value="AraC_XylS_family_regulators"/>
</dbReference>
<dbReference type="Gene3D" id="1.10.10.60">
    <property type="entry name" value="Homeodomain-like"/>
    <property type="match status" value="1"/>
</dbReference>
<dbReference type="SMART" id="SM00342">
    <property type="entry name" value="HTH_ARAC"/>
    <property type="match status" value="1"/>
</dbReference>
<dbReference type="InterPro" id="IPR009057">
    <property type="entry name" value="Homeodomain-like_sf"/>
</dbReference>
<dbReference type="PANTHER" id="PTHR46796:SF12">
    <property type="entry name" value="HTH-TYPE DNA-BINDING TRANSCRIPTIONAL ACTIVATOR EUTR"/>
    <property type="match status" value="1"/>
</dbReference>
<dbReference type="InterPro" id="IPR018060">
    <property type="entry name" value="HTH_AraC"/>
</dbReference>
<keyword evidence="1" id="KW-0805">Transcription regulation</keyword>
<dbReference type="SUPFAM" id="SSF46689">
    <property type="entry name" value="Homeodomain-like"/>
    <property type="match status" value="1"/>
</dbReference>
<feature type="domain" description="HTH araC/xylS-type" evidence="4">
    <location>
        <begin position="224"/>
        <end position="325"/>
    </location>
</feature>
<accession>A0A024JU53</accession>
<sequence length="345" mass="38261">MTEPPTADASNAHIWKPGITFDDFARVCCGRVHMHLLDDPDSFCMSHRVGRLGPATVSEIALGSDMSVDAGEVCGAYRIVVLRTGHSEGFYRGLSFAGGPGAATVYPPQGRATGKWAAGTRCISFKLERSAVDDALSDALGWQVMSQPDFSPIMSTDSAPTRTWINMLALFKEQVFRPDSVLNQPLVGLPFVDSLVRGFLLAADHPHREALAKDVRLFAPRAIRSAIEIIEEEAHLPLTLTSIATRTHISVRTLQQGFQRHLDTSPMAYLREVRLRRAHQALLRSDPSQATVASVAYRWGFTNLGRFAAAHSARYRETPTETLRRRAFQRLTAEERIHLRSARRC</sequence>
<evidence type="ECO:0000256" key="2">
    <source>
        <dbReference type="ARBA" id="ARBA00023125"/>
    </source>
</evidence>
<dbReference type="GO" id="GO:0043565">
    <property type="term" value="F:sequence-specific DNA binding"/>
    <property type="evidence" value="ECO:0007669"/>
    <property type="project" value="InterPro"/>
</dbReference>
<dbReference type="Proteomes" id="UP000028880">
    <property type="component" value="Unassembled WGS sequence"/>
</dbReference>
<dbReference type="Pfam" id="PF14525">
    <property type="entry name" value="AraC_binding_2"/>
    <property type="match status" value="1"/>
</dbReference>
<name>A0A024JU53_9MYCO</name>
<organism evidence="5">
    <name type="scientific">Mycobacterium triplex</name>
    <dbReference type="NCBI Taxonomy" id="47839"/>
    <lineage>
        <taxon>Bacteria</taxon>
        <taxon>Bacillati</taxon>
        <taxon>Actinomycetota</taxon>
        <taxon>Actinomycetes</taxon>
        <taxon>Mycobacteriales</taxon>
        <taxon>Mycobacteriaceae</taxon>
        <taxon>Mycobacterium</taxon>
        <taxon>Mycobacterium simiae complex</taxon>
    </lineage>
</organism>
<proteinExistence type="predicted"/>
<dbReference type="OrthoDB" id="5464689at2"/>
<dbReference type="AlphaFoldDB" id="A0A024JU53"/>
<dbReference type="InterPro" id="IPR035418">
    <property type="entry name" value="AraC-bd_2"/>
</dbReference>
<dbReference type="RefSeq" id="WP_084163332.1">
    <property type="nucleotide sequence ID" value="NZ_HG964446.1"/>
</dbReference>
<dbReference type="EMBL" id="HG964446">
    <property type="protein sequence ID" value="CDO87360.1"/>
    <property type="molecule type" value="Genomic_DNA"/>
</dbReference>
<dbReference type="STRING" id="47839.BN973_01713"/>
<keyword evidence="2" id="KW-0238">DNA-binding</keyword>
<evidence type="ECO:0000256" key="3">
    <source>
        <dbReference type="ARBA" id="ARBA00023163"/>
    </source>
</evidence>
<evidence type="ECO:0000259" key="4">
    <source>
        <dbReference type="PROSITE" id="PS01124"/>
    </source>
</evidence>
<reference evidence="5" key="2">
    <citation type="submission" date="2014-04" db="EMBL/GenBank/DDBJ databases">
        <authorList>
            <person name="Xu Y.W."/>
            <person name="Yang Q."/>
        </authorList>
    </citation>
    <scope>NUCLEOTIDE SEQUENCE</scope>
    <source>
        <strain evidence="5">DSM 44626</strain>
    </source>
</reference>
<dbReference type="Pfam" id="PF12833">
    <property type="entry name" value="HTH_18"/>
    <property type="match status" value="1"/>
</dbReference>
<dbReference type="HOGENOM" id="CLU_047930_0_1_11"/>
<dbReference type="GO" id="GO:0003700">
    <property type="term" value="F:DNA-binding transcription factor activity"/>
    <property type="evidence" value="ECO:0007669"/>
    <property type="project" value="InterPro"/>
</dbReference>
<keyword evidence="3" id="KW-0804">Transcription</keyword>
<evidence type="ECO:0000313" key="5">
    <source>
        <dbReference type="EMBL" id="CDO87360.1"/>
    </source>
</evidence>